<organism evidence="1 2">
    <name type="scientific">Diploptera punctata</name>
    <name type="common">Pacific beetle cockroach</name>
    <dbReference type="NCBI Taxonomy" id="6984"/>
    <lineage>
        <taxon>Eukaryota</taxon>
        <taxon>Metazoa</taxon>
        <taxon>Ecdysozoa</taxon>
        <taxon>Arthropoda</taxon>
        <taxon>Hexapoda</taxon>
        <taxon>Insecta</taxon>
        <taxon>Pterygota</taxon>
        <taxon>Neoptera</taxon>
        <taxon>Polyneoptera</taxon>
        <taxon>Dictyoptera</taxon>
        <taxon>Blattodea</taxon>
        <taxon>Blaberoidea</taxon>
        <taxon>Blaberidae</taxon>
        <taxon>Diplopterinae</taxon>
        <taxon>Diploptera</taxon>
    </lineage>
</organism>
<accession>A0AAD7ZC42</accession>
<dbReference type="Proteomes" id="UP001233999">
    <property type="component" value="Unassembled WGS sequence"/>
</dbReference>
<gene>
    <name evidence="1" type="ORF">L9F63_025169</name>
</gene>
<dbReference type="AlphaFoldDB" id="A0AAD7ZC42"/>
<evidence type="ECO:0000313" key="1">
    <source>
        <dbReference type="EMBL" id="KAJ9577970.1"/>
    </source>
</evidence>
<dbReference type="EMBL" id="JASPKZ010009142">
    <property type="protein sequence ID" value="KAJ9577970.1"/>
    <property type="molecule type" value="Genomic_DNA"/>
</dbReference>
<comment type="caution">
    <text evidence="1">The sequence shown here is derived from an EMBL/GenBank/DDBJ whole genome shotgun (WGS) entry which is preliminary data.</text>
</comment>
<sequence>MNALVVKSFSVYLACLFIGYVIAAQDSYCFRFTWMGPSFNNESYANMNETESCENTYPGACRDPMVITKDGSPPDYELMWNTLPREQIACRLSSGYVCAKWTSLFEDSVEYTMHLCTRITVEGEGAMTSGCITSTANNTRRTELCACRTYPGNNTPCNLAPHVYHSTMTPVILTALPVIIYSLT</sequence>
<reference evidence="1" key="2">
    <citation type="submission" date="2023-05" db="EMBL/GenBank/DDBJ databases">
        <authorList>
            <person name="Fouks B."/>
        </authorList>
    </citation>
    <scope>NUCLEOTIDE SEQUENCE</scope>
    <source>
        <strain evidence="1">Stay&amp;Tobe</strain>
        <tissue evidence="1">Testes</tissue>
    </source>
</reference>
<name>A0AAD7ZC42_DIPPU</name>
<evidence type="ECO:0000313" key="2">
    <source>
        <dbReference type="Proteomes" id="UP001233999"/>
    </source>
</evidence>
<protein>
    <submittedName>
        <fullName evidence="1">Uncharacterized protein</fullName>
    </submittedName>
</protein>
<reference evidence="1" key="1">
    <citation type="journal article" date="2023" name="IScience">
        <title>Live-bearing cockroach genome reveals convergent evolutionary mechanisms linked to viviparity in insects and beyond.</title>
        <authorList>
            <person name="Fouks B."/>
            <person name="Harrison M.C."/>
            <person name="Mikhailova A.A."/>
            <person name="Marchal E."/>
            <person name="English S."/>
            <person name="Carruthers M."/>
            <person name="Jennings E.C."/>
            <person name="Chiamaka E.L."/>
            <person name="Frigard R.A."/>
            <person name="Pippel M."/>
            <person name="Attardo G.M."/>
            <person name="Benoit J.B."/>
            <person name="Bornberg-Bauer E."/>
            <person name="Tobe S.S."/>
        </authorList>
    </citation>
    <scope>NUCLEOTIDE SEQUENCE</scope>
    <source>
        <strain evidence="1">Stay&amp;Tobe</strain>
    </source>
</reference>
<proteinExistence type="predicted"/>
<keyword evidence="2" id="KW-1185">Reference proteome</keyword>